<keyword evidence="3" id="KW-1185">Reference proteome</keyword>
<dbReference type="CDD" id="cd00093">
    <property type="entry name" value="HTH_XRE"/>
    <property type="match status" value="1"/>
</dbReference>
<accession>C7QJM2</accession>
<dbReference type="eggNOG" id="COG0457">
    <property type="taxonomic scope" value="Bacteria"/>
</dbReference>
<dbReference type="EMBL" id="CP001700">
    <property type="protein sequence ID" value="ACU71245.1"/>
    <property type="molecule type" value="Genomic_DNA"/>
</dbReference>
<gene>
    <name evidence="2" type="ordered locus">Caci_2327</name>
</gene>
<dbReference type="AlphaFoldDB" id="C7QJM2"/>
<organism evidence="2 3">
    <name type="scientific">Catenulispora acidiphila (strain DSM 44928 / JCM 14897 / NBRC 102108 / NRRL B-24433 / ID139908)</name>
    <dbReference type="NCBI Taxonomy" id="479433"/>
    <lineage>
        <taxon>Bacteria</taxon>
        <taxon>Bacillati</taxon>
        <taxon>Actinomycetota</taxon>
        <taxon>Actinomycetes</taxon>
        <taxon>Catenulisporales</taxon>
        <taxon>Catenulisporaceae</taxon>
        <taxon>Catenulispora</taxon>
    </lineage>
</organism>
<evidence type="ECO:0008006" key="4">
    <source>
        <dbReference type="Google" id="ProtNLM"/>
    </source>
</evidence>
<feature type="region of interest" description="Disordered" evidence="1">
    <location>
        <begin position="97"/>
        <end position="149"/>
    </location>
</feature>
<dbReference type="InParanoid" id="C7QJM2"/>
<sequence length="502" mass="54635">MQVDSGSSPGKKPAGNTALKALRLSRHWTQAEFAAEFEKASRALGKVLSLSVRQVRRWESEDPPCPLPAYQRVLEEVFGVSVAQMGFQVGWSVPWAPRPEPSQPPTAATGRAAPEAELEEDGGAGGTQHGRMAGLCRTRPADRSGGHDPVKRREFVTSAAAALTVAGAAGENTAYGAEAPERMPAAADPAGRAVPFDRQMVDGYEFITSQQRSLYYTVPPARMYSPAVAHAQLGAALLSGTGPQTQRSRLAGSLAEASLLAARLAFFDLKKAEPARMHYRNALVAAREADDHQLGSAILAHLAFIPAWDGKAGESRDLMRAAYAHAARGVSAVQRSWLHAVDAEIEARLGDNKRAVDLIGRAEEALSDADRSAVPDPEWLDYFDATRLNGFKGFCHINGGSPELAQEALLCSLMALKPNEAKQRTIVLADMADIHVRTKEIEQACVTLERALVNLDKHWYGIGWDRIYNVRRKMDNFEDTRSVRELDMRMNSSWGATMRLAT</sequence>
<dbReference type="eggNOG" id="COG1396">
    <property type="taxonomic scope" value="Bacteria"/>
</dbReference>
<dbReference type="STRING" id="479433.Caci_2327"/>
<evidence type="ECO:0000313" key="2">
    <source>
        <dbReference type="EMBL" id="ACU71245.1"/>
    </source>
</evidence>
<name>C7QJM2_CATAD</name>
<protein>
    <recommendedName>
        <fullName evidence="4">Transcriptional regulator, XRE family</fullName>
    </recommendedName>
</protein>
<evidence type="ECO:0000313" key="3">
    <source>
        <dbReference type="Proteomes" id="UP000000851"/>
    </source>
</evidence>
<dbReference type="InterPro" id="IPR001387">
    <property type="entry name" value="Cro/C1-type_HTH"/>
</dbReference>
<feature type="compositionally biased region" description="Basic and acidic residues" evidence="1">
    <location>
        <begin position="139"/>
        <end position="149"/>
    </location>
</feature>
<evidence type="ECO:0000256" key="1">
    <source>
        <dbReference type="SAM" id="MobiDB-lite"/>
    </source>
</evidence>
<dbReference type="Proteomes" id="UP000000851">
    <property type="component" value="Chromosome"/>
</dbReference>
<dbReference type="HOGENOM" id="CLU_037000_0_0_11"/>
<dbReference type="KEGG" id="cai:Caci_2327"/>
<reference evidence="2 3" key="1">
    <citation type="journal article" date="2009" name="Stand. Genomic Sci.">
        <title>Complete genome sequence of Catenulispora acidiphila type strain (ID 139908).</title>
        <authorList>
            <person name="Copeland A."/>
            <person name="Lapidus A."/>
            <person name="Glavina Del Rio T."/>
            <person name="Nolan M."/>
            <person name="Lucas S."/>
            <person name="Chen F."/>
            <person name="Tice H."/>
            <person name="Cheng J.F."/>
            <person name="Bruce D."/>
            <person name="Goodwin L."/>
            <person name="Pitluck S."/>
            <person name="Mikhailova N."/>
            <person name="Pati A."/>
            <person name="Ivanova N."/>
            <person name="Mavromatis K."/>
            <person name="Chen A."/>
            <person name="Palaniappan K."/>
            <person name="Chain P."/>
            <person name="Land M."/>
            <person name="Hauser L."/>
            <person name="Chang Y.J."/>
            <person name="Jeffries C.D."/>
            <person name="Chertkov O."/>
            <person name="Brettin T."/>
            <person name="Detter J.C."/>
            <person name="Han C."/>
            <person name="Ali Z."/>
            <person name="Tindall B.J."/>
            <person name="Goker M."/>
            <person name="Bristow J."/>
            <person name="Eisen J.A."/>
            <person name="Markowitz V."/>
            <person name="Hugenholtz P."/>
            <person name="Kyrpides N.C."/>
            <person name="Klenk H.P."/>
        </authorList>
    </citation>
    <scope>NUCLEOTIDE SEQUENCE [LARGE SCALE GENOMIC DNA]</scope>
    <source>
        <strain evidence="3">DSM 44928 / JCM 14897 / NBRC 102108 / NRRL B-24433 / ID139908</strain>
    </source>
</reference>
<proteinExistence type="predicted"/>